<dbReference type="Proteomes" id="UP000752647">
    <property type="component" value="Unassembled WGS sequence"/>
</dbReference>
<name>A0A9Q3XSK9_9LACO</name>
<evidence type="ECO:0000256" key="1">
    <source>
        <dbReference type="ARBA" id="ARBA00010923"/>
    </source>
</evidence>
<dbReference type="EMBL" id="JAHBFI010000001">
    <property type="protein sequence ID" value="MBZ5961755.1"/>
    <property type="molecule type" value="Genomic_DNA"/>
</dbReference>
<organism evidence="6 7">
    <name type="scientific">Leuconostoc gasicomitatum</name>
    <dbReference type="NCBI Taxonomy" id="115778"/>
    <lineage>
        <taxon>Bacteria</taxon>
        <taxon>Bacillati</taxon>
        <taxon>Bacillota</taxon>
        <taxon>Bacilli</taxon>
        <taxon>Lactobacillales</taxon>
        <taxon>Lactobacillaceae</taxon>
        <taxon>Leuconostoc</taxon>
        <taxon>Leuconostoc gelidum group</taxon>
    </lineage>
</organism>
<dbReference type="Gene3D" id="3.90.220.20">
    <property type="entry name" value="DNA methylase specificity domains"/>
    <property type="match status" value="1"/>
</dbReference>
<feature type="domain" description="Type I restriction modification DNA specificity" evidence="5">
    <location>
        <begin position="14"/>
        <end position="114"/>
    </location>
</feature>
<comment type="caution">
    <text evidence="6">The sequence shown here is derived from an EMBL/GenBank/DDBJ whole genome shotgun (WGS) entry which is preliminary data.</text>
</comment>
<keyword evidence="2" id="KW-0680">Restriction system</keyword>
<keyword evidence="6" id="KW-0540">Nuclease</keyword>
<dbReference type="GO" id="GO:0009307">
    <property type="term" value="P:DNA restriction-modification system"/>
    <property type="evidence" value="ECO:0007669"/>
    <property type="project" value="UniProtKB-KW"/>
</dbReference>
<evidence type="ECO:0000313" key="6">
    <source>
        <dbReference type="EMBL" id="MBZ5961755.1"/>
    </source>
</evidence>
<evidence type="ECO:0000313" key="7">
    <source>
        <dbReference type="Proteomes" id="UP000752647"/>
    </source>
</evidence>
<comment type="similarity">
    <text evidence="1">Belongs to the type-I restriction system S methylase family.</text>
</comment>
<evidence type="ECO:0000259" key="5">
    <source>
        <dbReference type="Pfam" id="PF01420"/>
    </source>
</evidence>
<evidence type="ECO:0000256" key="2">
    <source>
        <dbReference type="ARBA" id="ARBA00022747"/>
    </source>
</evidence>
<feature type="compositionally biased region" description="Polar residues" evidence="4">
    <location>
        <begin position="29"/>
        <end position="43"/>
    </location>
</feature>
<dbReference type="GO" id="GO:0003677">
    <property type="term" value="F:DNA binding"/>
    <property type="evidence" value="ECO:0007669"/>
    <property type="project" value="UniProtKB-KW"/>
</dbReference>
<keyword evidence="6" id="KW-0378">Hydrolase</keyword>
<feature type="region of interest" description="Disordered" evidence="4">
    <location>
        <begin position="27"/>
        <end position="47"/>
    </location>
</feature>
<dbReference type="SUPFAM" id="SSF116734">
    <property type="entry name" value="DNA methylase specificity domain"/>
    <property type="match status" value="1"/>
</dbReference>
<dbReference type="GO" id="GO:0016787">
    <property type="term" value="F:hydrolase activity"/>
    <property type="evidence" value="ECO:0007669"/>
    <property type="project" value="UniProtKB-KW"/>
</dbReference>
<dbReference type="GO" id="GO:0004519">
    <property type="term" value="F:endonuclease activity"/>
    <property type="evidence" value="ECO:0007669"/>
    <property type="project" value="UniProtKB-KW"/>
</dbReference>
<dbReference type="InterPro" id="IPR000055">
    <property type="entry name" value="Restrct_endonuc_typeI_TRD"/>
</dbReference>
<dbReference type="PANTHER" id="PTHR30408">
    <property type="entry name" value="TYPE-1 RESTRICTION ENZYME ECOKI SPECIFICITY PROTEIN"/>
    <property type="match status" value="1"/>
</dbReference>
<evidence type="ECO:0000256" key="3">
    <source>
        <dbReference type="ARBA" id="ARBA00023125"/>
    </source>
</evidence>
<protein>
    <submittedName>
        <fullName evidence="6">Restriction endonuclease subunit S</fullName>
        <ecNumber evidence="6">3.1.21.-</ecNumber>
    </submittedName>
</protein>
<evidence type="ECO:0000256" key="4">
    <source>
        <dbReference type="SAM" id="MobiDB-lite"/>
    </source>
</evidence>
<keyword evidence="6" id="KW-0255">Endonuclease</keyword>
<dbReference type="EC" id="3.1.21.-" evidence="6"/>
<dbReference type="InterPro" id="IPR044946">
    <property type="entry name" value="Restrct_endonuc_typeI_TRD_sf"/>
</dbReference>
<dbReference type="RefSeq" id="WP_263432227.1">
    <property type="nucleotide sequence ID" value="NZ_JAHBFI010000001.1"/>
</dbReference>
<reference evidence="6" key="1">
    <citation type="submission" date="2021-05" db="EMBL/GenBank/DDBJ databases">
        <title>Pangenome of Leuconostoc gelidum warrants species status for Leuconostoc gelidum subsp. gasicomitatum.</title>
        <authorList>
            <person name="Johansson P."/>
            <person name="Sade E."/>
            <person name="Hultman J."/>
            <person name="Auvinen P."/>
            <person name="Bjorkroth J."/>
        </authorList>
    </citation>
    <scope>NUCLEOTIDE SEQUENCE</scope>
    <source>
        <strain evidence="6">A.21.4</strain>
    </source>
</reference>
<dbReference type="InterPro" id="IPR052021">
    <property type="entry name" value="Type-I_RS_S_subunit"/>
</dbReference>
<accession>A0A9Q3XSK9</accession>
<gene>
    <name evidence="6" type="ORF">KIJ12_01005</name>
</gene>
<dbReference type="Pfam" id="PF01420">
    <property type="entry name" value="Methylase_S"/>
    <property type="match status" value="1"/>
</dbReference>
<dbReference type="PANTHER" id="PTHR30408:SF12">
    <property type="entry name" value="TYPE I RESTRICTION ENZYME MJAVIII SPECIFICITY SUBUNIT"/>
    <property type="match status" value="1"/>
</dbReference>
<keyword evidence="3" id="KW-0238">DNA-binding</keyword>
<dbReference type="AlphaFoldDB" id="A0A9Q3XSK9"/>
<proteinExistence type="inferred from homology"/>
<sequence length="120" mass="13180">MSKTPKLRFPGFTDDWEQRTLGEVGEIVTGSTPPTHDLTNYSDEGSPWITPTDITSQTIFDSPRKISPKGESISRMVPAGTILVTSIASIGKNTMLTVRGSFNQQINAVIPNKKMIHIFC</sequence>